<accession>M2WYC8</accession>
<organism evidence="2 3">
    <name type="scientific">Rhodococcus ruber BKS 20-38</name>
    <dbReference type="NCBI Taxonomy" id="1278076"/>
    <lineage>
        <taxon>Bacteria</taxon>
        <taxon>Bacillati</taxon>
        <taxon>Actinomycetota</taxon>
        <taxon>Actinomycetes</taxon>
        <taxon>Mycobacteriales</taxon>
        <taxon>Nocardiaceae</taxon>
        <taxon>Rhodococcus</taxon>
    </lineage>
</organism>
<feature type="compositionally biased region" description="Acidic residues" evidence="1">
    <location>
        <begin position="90"/>
        <end position="102"/>
    </location>
</feature>
<proteinExistence type="predicted"/>
<gene>
    <name evidence="2" type="ORF">G352_23941</name>
</gene>
<sequence length="580" mass="62590">MDPFELPEEMPTDLAGLAELRAQAEASFNELREIVNSGGDLTEEQLEQLRSLARDISTIDTATQEAEQAEAERRAEVNDIISQVSGQSAESDEDSDDGETDQTGDNTGENVEGADEVSQDDVDAVVTEAETTAADAAESVAASGRRRTNFSGAGNGRKTKIPAPKKPDIGWRMDSNVFGFKPGKVGFADLAEAVESVRPGSRVRAGRPVRGGFTGQTLGRLDRDMPLVETSHELVAAIEKATNEKTLPGGSLTAAGGWCAPSEQLYDFCEVPQATDLVSLPEIAIRRGGVRWPVEPDLSAIFDSFQFFFTEPQLEAVDAEGNPTAIKECVEVPCPDEFEELRLNAVGYCVEAGILQNQGWPELIEWFMRSLTQEHFRALSKRTVTDMVTGSTPLTIPVDAQIAAGSSILNSLALMATNLRLDRGLGRTATIEGVAPSWLHEVIRADLANQQGTDTKAVTDTQINSWLAARNIALQFVGDWQTRGAGLPGNLQTVVYPGTVNVLLYPAGTWFRSLSNVIELGVMYPKAQLQVNRYTRFFTEDAIAVGKRCNQSLNVTIPICPSGAIGARQTVACNTPEVTP</sequence>
<evidence type="ECO:0000256" key="1">
    <source>
        <dbReference type="SAM" id="MobiDB-lite"/>
    </source>
</evidence>
<comment type="caution">
    <text evidence="2">The sequence shown here is derived from an EMBL/GenBank/DDBJ whole genome shotgun (WGS) entry which is preliminary data.</text>
</comment>
<protein>
    <recommendedName>
        <fullName evidence="4">Major capsid protein</fullName>
    </recommendedName>
</protein>
<evidence type="ECO:0008006" key="4">
    <source>
        <dbReference type="Google" id="ProtNLM"/>
    </source>
</evidence>
<dbReference type="EMBL" id="AOEX01000093">
    <property type="protein sequence ID" value="EME53746.1"/>
    <property type="molecule type" value="Genomic_DNA"/>
</dbReference>
<evidence type="ECO:0000313" key="3">
    <source>
        <dbReference type="Proteomes" id="UP000011731"/>
    </source>
</evidence>
<dbReference type="AlphaFoldDB" id="M2WYC8"/>
<reference evidence="2 3" key="1">
    <citation type="journal article" date="2013" name="Genome Announc.">
        <title>Draft Genome Sequence of Rhodococcus ruber Strain BKS 20-38.</title>
        <authorList>
            <person name="Bala M."/>
            <person name="Kumar S."/>
            <person name="Raghava G.P."/>
            <person name="Mayilraj S."/>
        </authorList>
    </citation>
    <scope>NUCLEOTIDE SEQUENCE [LARGE SCALE GENOMIC DNA]</scope>
    <source>
        <strain evidence="2 3">BKS 20-38</strain>
    </source>
</reference>
<dbReference type="InterPro" id="IPR047790">
    <property type="entry name" value="MCP_Sipho"/>
</dbReference>
<feature type="region of interest" description="Disordered" evidence="1">
    <location>
        <begin position="61"/>
        <end position="120"/>
    </location>
</feature>
<evidence type="ECO:0000313" key="2">
    <source>
        <dbReference type="EMBL" id="EME53746.1"/>
    </source>
</evidence>
<name>M2WYC8_9NOCA</name>
<feature type="region of interest" description="Disordered" evidence="1">
    <location>
        <begin position="132"/>
        <end position="168"/>
    </location>
</feature>
<dbReference type="Proteomes" id="UP000011731">
    <property type="component" value="Unassembled WGS sequence"/>
</dbReference>
<dbReference type="RefSeq" id="WP_003938849.1">
    <property type="nucleotide sequence ID" value="NZ_AOEX01000093.1"/>
</dbReference>
<feature type="compositionally biased region" description="Low complexity" evidence="1">
    <location>
        <begin position="132"/>
        <end position="143"/>
    </location>
</feature>
<dbReference type="NCBIfam" id="NF033847">
    <property type="entry name" value="MCP_Sipho"/>
    <property type="match status" value="1"/>
</dbReference>
<dbReference type="PATRIC" id="fig|1278076.4.peg.4905"/>
<keyword evidence="3" id="KW-1185">Reference proteome</keyword>